<name>A0A6J4NV96_9ACTN</name>
<feature type="compositionally biased region" description="Basic and acidic residues" evidence="1">
    <location>
        <begin position="9"/>
        <end position="20"/>
    </location>
</feature>
<feature type="non-terminal residue" evidence="2">
    <location>
        <position position="36"/>
    </location>
</feature>
<dbReference type="AlphaFoldDB" id="A0A6J4NV96"/>
<dbReference type="EMBL" id="CADCUM010000107">
    <property type="protein sequence ID" value="CAA9398246.1"/>
    <property type="molecule type" value="Genomic_DNA"/>
</dbReference>
<protein>
    <submittedName>
        <fullName evidence="2">Uncharacterized protein</fullName>
    </submittedName>
</protein>
<reference evidence="2" key="1">
    <citation type="submission" date="2020-02" db="EMBL/GenBank/DDBJ databases">
        <authorList>
            <person name="Meier V. D."/>
        </authorList>
    </citation>
    <scope>NUCLEOTIDE SEQUENCE</scope>
    <source>
        <strain evidence="2">AVDCRST_MAG32</strain>
    </source>
</reference>
<proteinExistence type="predicted"/>
<feature type="non-terminal residue" evidence="2">
    <location>
        <position position="1"/>
    </location>
</feature>
<evidence type="ECO:0000313" key="2">
    <source>
        <dbReference type="EMBL" id="CAA9398246.1"/>
    </source>
</evidence>
<gene>
    <name evidence="2" type="ORF">AVDCRST_MAG32-2824</name>
</gene>
<evidence type="ECO:0000256" key="1">
    <source>
        <dbReference type="SAM" id="MobiDB-lite"/>
    </source>
</evidence>
<feature type="region of interest" description="Disordered" evidence="1">
    <location>
        <begin position="1"/>
        <end position="36"/>
    </location>
</feature>
<sequence>VTPSCRTARRPDPPRHRDPRGACGPRRASGHPRRHR</sequence>
<organism evidence="2">
    <name type="scientific">uncultured Nocardioides sp</name>
    <dbReference type="NCBI Taxonomy" id="198441"/>
    <lineage>
        <taxon>Bacteria</taxon>
        <taxon>Bacillati</taxon>
        <taxon>Actinomycetota</taxon>
        <taxon>Actinomycetes</taxon>
        <taxon>Propionibacteriales</taxon>
        <taxon>Nocardioidaceae</taxon>
        <taxon>Nocardioides</taxon>
        <taxon>environmental samples</taxon>
    </lineage>
</organism>
<accession>A0A6J4NV96</accession>